<feature type="domain" description="ABC-three component systems C-terminal" evidence="1">
    <location>
        <begin position="251"/>
        <end position="388"/>
    </location>
</feature>
<dbReference type="EMBL" id="PKKO01000001">
    <property type="protein sequence ID" value="PKY73157.1"/>
    <property type="molecule type" value="Genomic_DNA"/>
</dbReference>
<organism evidence="2 3">
    <name type="scientific">Winkia neuii</name>
    <dbReference type="NCBI Taxonomy" id="33007"/>
    <lineage>
        <taxon>Bacteria</taxon>
        <taxon>Bacillati</taxon>
        <taxon>Actinomycetota</taxon>
        <taxon>Actinomycetes</taxon>
        <taxon>Actinomycetales</taxon>
        <taxon>Actinomycetaceae</taxon>
        <taxon>Winkia</taxon>
    </lineage>
</organism>
<sequence>MEVMAKLLFNDVMKAVYPHLRGTRNTADFMRNMIERLCAVPEEHWFTPRGRTPDQDYKDESLRKFYSRGITKKLARAMLANPTRDNFVDSLNYVDDIETQSVEEVKAALARSIQPFTGEDVDEFNAGDVLFDLIQQALEFVVNPELENDRKLQRATAVSDAVKGKLGSRLLEECKYTCSRTGCGKHLQPVTDDGATAPLYAIGRIEGEGRTYENLVALCPDCFHAYTLNHKKSDAKDLGRNKKAQVDAAQARKTLTTVDIERGISKVVEKLGNANPKEFEPLNFDPVAVKDKIDQSVDVFVFDEVFMHVTRYFRFIEKELQDQARLKTFDDGLLRAEIRASYTKLADKGYAKQRIHEALTIRLSQITKQDARYCAYVTSYFVQSCEVFDAAS</sequence>
<evidence type="ECO:0000259" key="1">
    <source>
        <dbReference type="Pfam" id="PF20277"/>
    </source>
</evidence>
<gene>
    <name evidence="2" type="ORF">CYJ19_00780</name>
</gene>
<keyword evidence="3" id="KW-1185">Reference proteome</keyword>
<protein>
    <recommendedName>
        <fullName evidence="1">ABC-three component systems C-terminal domain-containing protein</fullName>
    </recommendedName>
</protein>
<dbReference type="AlphaFoldDB" id="A0A2I1IPV5"/>
<evidence type="ECO:0000313" key="3">
    <source>
        <dbReference type="Proteomes" id="UP000235122"/>
    </source>
</evidence>
<reference evidence="2 3" key="1">
    <citation type="submission" date="2017-12" db="EMBL/GenBank/DDBJ databases">
        <title>Phylogenetic diversity of female urinary microbiome.</title>
        <authorList>
            <person name="Thomas-White K."/>
            <person name="Wolfe A.J."/>
        </authorList>
    </citation>
    <scope>NUCLEOTIDE SEQUENCE [LARGE SCALE GENOMIC DNA]</scope>
    <source>
        <strain evidence="2 3">UMB0402</strain>
    </source>
</reference>
<comment type="caution">
    <text evidence="2">The sequence shown here is derived from an EMBL/GenBank/DDBJ whole genome shotgun (WGS) entry which is preliminary data.</text>
</comment>
<proteinExistence type="predicted"/>
<dbReference type="Proteomes" id="UP000235122">
    <property type="component" value="Unassembled WGS sequence"/>
</dbReference>
<name>A0A2I1IPV5_9ACTO</name>
<dbReference type="Pfam" id="PF20277">
    <property type="entry name" value="CTD11"/>
    <property type="match status" value="1"/>
</dbReference>
<evidence type="ECO:0000313" key="2">
    <source>
        <dbReference type="EMBL" id="PKY73157.1"/>
    </source>
</evidence>
<accession>A0A2I1IPV5</accession>
<dbReference type="InterPro" id="IPR046921">
    <property type="entry name" value="ABC-3C_CTD11"/>
</dbReference>